<proteinExistence type="predicted"/>
<feature type="domain" description="OTU" evidence="2">
    <location>
        <begin position="57"/>
        <end position="190"/>
    </location>
</feature>
<dbReference type="Proteomes" id="UP000193685">
    <property type="component" value="Unassembled WGS sequence"/>
</dbReference>
<evidence type="ECO:0000259" key="2">
    <source>
        <dbReference type="PROSITE" id="PS50802"/>
    </source>
</evidence>
<name>A0A1Y2FP48_PROLT</name>
<accession>A0A1Y2FP48</accession>
<dbReference type="InterPro" id="IPR038765">
    <property type="entry name" value="Papain-like_cys_pep_sf"/>
</dbReference>
<gene>
    <name evidence="3" type="ORF">BCR37DRAFT_377477</name>
</gene>
<feature type="compositionally biased region" description="Basic and acidic residues" evidence="1">
    <location>
        <begin position="18"/>
        <end position="42"/>
    </location>
</feature>
<dbReference type="InterPro" id="IPR003323">
    <property type="entry name" value="OTU_dom"/>
</dbReference>
<dbReference type="SUPFAM" id="SSF54001">
    <property type="entry name" value="Cysteine proteinases"/>
    <property type="match status" value="1"/>
</dbReference>
<dbReference type="CDD" id="cd22762">
    <property type="entry name" value="OTU_fungi_OTU2-like"/>
    <property type="match status" value="1"/>
</dbReference>
<dbReference type="OrthoDB" id="415023at2759"/>
<comment type="caution">
    <text evidence="3">The sequence shown here is derived from an EMBL/GenBank/DDBJ whole genome shotgun (WGS) entry which is preliminary data.</text>
</comment>
<dbReference type="PANTHER" id="PTHR12419">
    <property type="entry name" value="OTU DOMAIN CONTAINING PROTEIN"/>
    <property type="match status" value="1"/>
</dbReference>
<keyword evidence="4" id="KW-1185">Reference proteome</keyword>
<dbReference type="GO" id="GO:0004843">
    <property type="term" value="F:cysteine-type deubiquitinase activity"/>
    <property type="evidence" value="ECO:0007669"/>
    <property type="project" value="TreeGrafter"/>
</dbReference>
<dbReference type="OMA" id="YELGAHY"/>
<dbReference type="Pfam" id="PF02338">
    <property type="entry name" value="OTU"/>
    <property type="match status" value="1"/>
</dbReference>
<dbReference type="AlphaFoldDB" id="A0A1Y2FP48"/>
<dbReference type="Gene3D" id="3.90.70.80">
    <property type="match status" value="1"/>
</dbReference>
<dbReference type="GO" id="GO:0016579">
    <property type="term" value="P:protein deubiquitination"/>
    <property type="evidence" value="ECO:0007669"/>
    <property type="project" value="TreeGrafter"/>
</dbReference>
<sequence length="199" mass="22535">MSEQSGKRVNKAKARLQRRAEAMEAQRQEAREEVSAMPDHKSIEASKVASKVKARSLEEFDIKADGHCLYSAFADQLGLHRNLQVDYKELRKQTASFIREHSDDFSPFLQFEAGEPVTVEAYAKEIEETARWGGEMEILALARKFEVSVSVVQAAGDDLVYEGKHETKLSLARYQHMYSLGAHFNSLRPMTRPITTAED</sequence>
<reference evidence="3 4" key="1">
    <citation type="submission" date="2016-07" db="EMBL/GenBank/DDBJ databases">
        <title>Pervasive Adenine N6-methylation of Active Genes in Fungi.</title>
        <authorList>
            <consortium name="DOE Joint Genome Institute"/>
            <person name="Mondo S.J."/>
            <person name="Dannebaum R.O."/>
            <person name="Kuo R.C."/>
            <person name="Labutti K."/>
            <person name="Haridas S."/>
            <person name="Kuo A."/>
            <person name="Salamov A."/>
            <person name="Ahrendt S.R."/>
            <person name="Lipzen A."/>
            <person name="Sullivan W."/>
            <person name="Andreopoulos W.B."/>
            <person name="Clum A."/>
            <person name="Lindquist E."/>
            <person name="Daum C."/>
            <person name="Ramamoorthy G.K."/>
            <person name="Gryganskyi A."/>
            <person name="Culley D."/>
            <person name="Magnuson J.K."/>
            <person name="James T.Y."/>
            <person name="O'Malley M.A."/>
            <person name="Stajich J.E."/>
            <person name="Spatafora J.W."/>
            <person name="Visel A."/>
            <person name="Grigoriev I.V."/>
        </authorList>
    </citation>
    <scope>NUCLEOTIDE SEQUENCE [LARGE SCALE GENOMIC DNA]</scope>
    <source>
        <strain evidence="3 4">12-1054</strain>
    </source>
</reference>
<dbReference type="PROSITE" id="PS50802">
    <property type="entry name" value="OTU"/>
    <property type="match status" value="1"/>
</dbReference>
<dbReference type="InterPro" id="IPR050704">
    <property type="entry name" value="Peptidase_C85-like"/>
</dbReference>
<protein>
    <recommendedName>
        <fullName evidence="2">OTU domain-containing protein</fullName>
    </recommendedName>
</protein>
<evidence type="ECO:0000313" key="3">
    <source>
        <dbReference type="EMBL" id="ORY85761.1"/>
    </source>
</evidence>
<evidence type="ECO:0000313" key="4">
    <source>
        <dbReference type="Proteomes" id="UP000193685"/>
    </source>
</evidence>
<feature type="region of interest" description="Disordered" evidence="1">
    <location>
        <begin position="1"/>
        <end position="42"/>
    </location>
</feature>
<organism evidence="3 4">
    <name type="scientific">Protomyces lactucae-debilis</name>
    <dbReference type="NCBI Taxonomy" id="2754530"/>
    <lineage>
        <taxon>Eukaryota</taxon>
        <taxon>Fungi</taxon>
        <taxon>Dikarya</taxon>
        <taxon>Ascomycota</taxon>
        <taxon>Taphrinomycotina</taxon>
        <taxon>Taphrinomycetes</taxon>
        <taxon>Taphrinales</taxon>
        <taxon>Protomycetaceae</taxon>
        <taxon>Protomyces</taxon>
    </lineage>
</organism>
<dbReference type="EMBL" id="MCFI01000004">
    <property type="protein sequence ID" value="ORY85761.1"/>
    <property type="molecule type" value="Genomic_DNA"/>
</dbReference>
<dbReference type="RefSeq" id="XP_040727243.1">
    <property type="nucleotide sequence ID" value="XM_040868839.1"/>
</dbReference>
<evidence type="ECO:0000256" key="1">
    <source>
        <dbReference type="SAM" id="MobiDB-lite"/>
    </source>
</evidence>
<feature type="compositionally biased region" description="Basic residues" evidence="1">
    <location>
        <begin position="8"/>
        <end position="17"/>
    </location>
</feature>
<dbReference type="PANTHER" id="PTHR12419:SF10">
    <property type="entry name" value="DEUBIQUITINASE OTUD6B"/>
    <property type="match status" value="1"/>
</dbReference>
<dbReference type="GeneID" id="63785438"/>
<dbReference type="InterPro" id="IPR049771">
    <property type="entry name" value="OTU2-like_OTU"/>
</dbReference>
<dbReference type="STRING" id="56484.A0A1Y2FP48"/>